<feature type="compositionally biased region" description="Basic and acidic residues" evidence="1">
    <location>
        <begin position="40"/>
        <end position="55"/>
    </location>
</feature>
<organism evidence="2 3">
    <name type="scientific">Patagioenas fasciata monilis</name>
    <dbReference type="NCBI Taxonomy" id="372326"/>
    <lineage>
        <taxon>Eukaryota</taxon>
        <taxon>Metazoa</taxon>
        <taxon>Chordata</taxon>
        <taxon>Craniata</taxon>
        <taxon>Vertebrata</taxon>
        <taxon>Euteleostomi</taxon>
        <taxon>Archelosauria</taxon>
        <taxon>Archosauria</taxon>
        <taxon>Dinosauria</taxon>
        <taxon>Saurischia</taxon>
        <taxon>Theropoda</taxon>
        <taxon>Coelurosauria</taxon>
        <taxon>Aves</taxon>
        <taxon>Neognathae</taxon>
        <taxon>Neoaves</taxon>
        <taxon>Columbimorphae</taxon>
        <taxon>Columbiformes</taxon>
        <taxon>Columbidae</taxon>
        <taxon>Patagioenas</taxon>
    </lineage>
</organism>
<keyword evidence="3" id="KW-1185">Reference proteome</keyword>
<comment type="caution">
    <text evidence="2">The sequence shown here is derived from an EMBL/GenBank/DDBJ whole genome shotgun (WGS) entry which is preliminary data.</text>
</comment>
<dbReference type="AlphaFoldDB" id="A0A1V4KGE9"/>
<protein>
    <submittedName>
        <fullName evidence="2">Uncharacterized protein</fullName>
    </submittedName>
</protein>
<proteinExistence type="predicted"/>
<dbReference type="Proteomes" id="UP000190648">
    <property type="component" value="Unassembled WGS sequence"/>
</dbReference>
<dbReference type="EMBL" id="LSYS01003169">
    <property type="protein sequence ID" value="OPJ83512.1"/>
    <property type="molecule type" value="Genomic_DNA"/>
</dbReference>
<name>A0A1V4KGE9_PATFA</name>
<feature type="compositionally biased region" description="Basic residues" evidence="1">
    <location>
        <begin position="56"/>
        <end position="68"/>
    </location>
</feature>
<evidence type="ECO:0000256" key="1">
    <source>
        <dbReference type="SAM" id="MobiDB-lite"/>
    </source>
</evidence>
<sequence>MFKSLKIPVSRFGDSFDLYGKSDVTKTYFWTTADDQNCAGERRSPQAIRADETKLRSRHKGGAHRYLKKPQQGEWKQS</sequence>
<accession>A0A1V4KGE9</accession>
<gene>
    <name evidence="2" type="ORF">AV530_006391</name>
</gene>
<evidence type="ECO:0000313" key="3">
    <source>
        <dbReference type="Proteomes" id="UP000190648"/>
    </source>
</evidence>
<evidence type="ECO:0000313" key="2">
    <source>
        <dbReference type="EMBL" id="OPJ83512.1"/>
    </source>
</evidence>
<reference evidence="2 3" key="1">
    <citation type="submission" date="2016-02" db="EMBL/GenBank/DDBJ databases">
        <title>Band-tailed pigeon sequencing and assembly.</title>
        <authorList>
            <person name="Soares A.E."/>
            <person name="Novak B.J."/>
            <person name="Rice E.S."/>
            <person name="O'Connell B."/>
            <person name="Chang D."/>
            <person name="Weber S."/>
            <person name="Shapiro B."/>
        </authorList>
    </citation>
    <scope>NUCLEOTIDE SEQUENCE [LARGE SCALE GENOMIC DNA]</scope>
    <source>
        <strain evidence="2">BTP2013</strain>
        <tissue evidence="2">Blood</tissue>
    </source>
</reference>
<feature type="region of interest" description="Disordered" evidence="1">
    <location>
        <begin position="40"/>
        <end position="78"/>
    </location>
</feature>